<comment type="similarity">
    <text evidence="7">Belongs to the type 2 lipid phosphate phosphatase family.</text>
</comment>
<evidence type="ECO:0000313" key="11">
    <source>
        <dbReference type="Proteomes" id="UP001338582"/>
    </source>
</evidence>
<proteinExistence type="inferred from homology"/>
<dbReference type="KEGG" id="asau:88173291"/>
<dbReference type="CDD" id="cd03388">
    <property type="entry name" value="PAP2_SPPase1"/>
    <property type="match status" value="1"/>
</dbReference>
<feature type="transmembrane region" description="Helical" evidence="8">
    <location>
        <begin position="281"/>
        <end position="303"/>
    </location>
</feature>
<dbReference type="PANTHER" id="PTHR14969">
    <property type="entry name" value="SPHINGOSINE-1-PHOSPHATE PHOSPHOHYDROLASE"/>
    <property type="match status" value="1"/>
</dbReference>
<feature type="transmembrane region" description="Helical" evidence="8">
    <location>
        <begin position="315"/>
        <end position="338"/>
    </location>
</feature>
<dbReference type="InterPro" id="IPR000326">
    <property type="entry name" value="PAP2/HPO"/>
</dbReference>
<feature type="transmembrane region" description="Helical" evidence="8">
    <location>
        <begin position="217"/>
        <end position="237"/>
    </location>
</feature>
<dbReference type="SMART" id="SM00014">
    <property type="entry name" value="acidPPc"/>
    <property type="match status" value="1"/>
</dbReference>
<feature type="domain" description="Phosphatidic acid phosphatase type 2/haloperoxidase" evidence="9">
    <location>
        <begin position="140"/>
        <end position="261"/>
    </location>
</feature>
<feature type="transmembrane region" description="Helical" evidence="8">
    <location>
        <begin position="243"/>
        <end position="260"/>
    </location>
</feature>
<dbReference type="GeneID" id="88173291"/>
<dbReference type="Proteomes" id="UP001338582">
    <property type="component" value="Chromosome 3"/>
</dbReference>
<name>A0AAX4HAN9_9ASCO</name>
<accession>A0AAX4HAN9</accession>
<keyword evidence="11" id="KW-1185">Reference proteome</keyword>
<dbReference type="InterPro" id="IPR036938">
    <property type="entry name" value="PAP2/HPO_sf"/>
</dbReference>
<feature type="transmembrane region" description="Helical" evidence="8">
    <location>
        <begin position="490"/>
        <end position="511"/>
    </location>
</feature>
<dbReference type="EMBL" id="CP138896">
    <property type="protein sequence ID" value="WPK24927.1"/>
    <property type="molecule type" value="Genomic_DNA"/>
</dbReference>
<dbReference type="GO" id="GO:0006629">
    <property type="term" value="P:lipid metabolic process"/>
    <property type="evidence" value="ECO:0007669"/>
    <property type="project" value="UniProtKB-ARBA"/>
</dbReference>
<dbReference type="GO" id="GO:0005789">
    <property type="term" value="C:endoplasmic reticulum membrane"/>
    <property type="evidence" value="ECO:0007669"/>
    <property type="project" value="UniProtKB-SubCell"/>
</dbReference>
<dbReference type="Pfam" id="PF01569">
    <property type="entry name" value="PAP2"/>
    <property type="match status" value="1"/>
</dbReference>
<evidence type="ECO:0000313" key="10">
    <source>
        <dbReference type="EMBL" id="WPK24927.1"/>
    </source>
</evidence>
<dbReference type="AlphaFoldDB" id="A0AAX4HAN9"/>
<evidence type="ECO:0000256" key="4">
    <source>
        <dbReference type="ARBA" id="ARBA00022824"/>
    </source>
</evidence>
<feature type="transmembrane region" description="Helical" evidence="8">
    <location>
        <begin position="110"/>
        <end position="132"/>
    </location>
</feature>
<keyword evidence="3" id="KW-0378">Hydrolase</keyword>
<comment type="subcellular location">
    <subcellularLocation>
        <location evidence="1">Endoplasmic reticulum membrane</location>
        <topology evidence="1">Multi-pass membrane protein</topology>
    </subcellularLocation>
</comment>
<evidence type="ECO:0000256" key="5">
    <source>
        <dbReference type="ARBA" id="ARBA00022989"/>
    </source>
</evidence>
<dbReference type="SUPFAM" id="SSF48317">
    <property type="entry name" value="Acid phosphatase/Vanadium-dependent haloperoxidase"/>
    <property type="match status" value="1"/>
</dbReference>
<protein>
    <recommendedName>
        <fullName evidence="9">Phosphatidic acid phosphatase type 2/haloperoxidase domain-containing protein</fullName>
    </recommendedName>
</protein>
<evidence type="ECO:0000256" key="1">
    <source>
        <dbReference type="ARBA" id="ARBA00004477"/>
    </source>
</evidence>
<dbReference type="GO" id="GO:0042392">
    <property type="term" value="F:sphingosine-1-phosphate phosphatase activity"/>
    <property type="evidence" value="ECO:0007669"/>
    <property type="project" value="TreeGrafter"/>
</dbReference>
<gene>
    <name evidence="10" type="ORF">PUMCH_002226</name>
</gene>
<dbReference type="RefSeq" id="XP_062877310.1">
    <property type="nucleotide sequence ID" value="XM_063021240.1"/>
</dbReference>
<organism evidence="10 11">
    <name type="scientific">Australozyma saopauloensis</name>
    <dbReference type="NCBI Taxonomy" id="291208"/>
    <lineage>
        <taxon>Eukaryota</taxon>
        <taxon>Fungi</taxon>
        <taxon>Dikarya</taxon>
        <taxon>Ascomycota</taxon>
        <taxon>Saccharomycotina</taxon>
        <taxon>Pichiomycetes</taxon>
        <taxon>Metschnikowiaceae</taxon>
        <taxon>Australozyma</taxon>
    </lineage>
</organism>
<evidence type="ECO:0000256" key="7">
    <source>
        <dbReference type="ARBA" id="ARBA00038324"/>
    </source>
</evidence>
<dbReference type="PANTHER" id="PTHR14969:SF28">
    <property type="entry name" value="DIHYDROSPHINGOSINE 1-PHOSPHATE PHOSPHATASE LCB3-RELATED"/>
    <property type="match status" value="1"/>
</dbReference>
<keyword evidence="5 8" id="KW-1133">Transmembrane helix</keyword>
<keyword evidence="6 8" id="KW-0472">Membrane</keyword>
<evidence type="ECO:0000259" key="9">
    <source>
        <dbReference type="SMART" id="SM00014"/>
    </source>
</evidence>
<feature type="transmembrane region" description="Helical" evidence="8">
    <location>
        <begin position="359"/>
        <end position="378"/>
    </location>
</feature>
<reference evidence="10 11" key="1">
    <citation type="submission" date="2023-10" db="EMBL/GenBank/DDBJ databases">
        <title>Draft Genome Sequence of Candida saopaulonensis from a very Premature Infant with Sepsis.</title>
        <authorList>
            <person name="Ning Y."/>
            <person name="Dai R."/>
            <person name="Xiao M."/>
            <person name="Xu Y."/>
            <person name="Yan Q."/>
            <person name="Zhang L."/>
        </authorList>
    </citation>
    <scope>NUCLEOTIDE SEQUENCE [LARGE SCALE GENOMIC DNA]</scope>
    <source>
        <strain evidence="10 11">19XY460</strain>
    </source>
</reference>
<evidence type="ECO:0000256" key="2">
    <source>
        <dbReference type="ARBA" id="ARBA00022692"/>
    </source>
</evidence>
<evidence type="ECO:0000256" key="6">
    <source>
        <dbReference type="ARBA" id="ARBA00023136"/>
    </source>
</evidence>
<keyword evidence="4" id="KW-0256">Endoplasmic reticulum</keyword>
<keyword evidence="2 8" id="KW-0812">Transmembrane</keyword>
<sequence length="514" mass="57988">MQSFPLIESEASVNPNQVDIDSFLSEETGATHIRRRHSPSLKLANQTFTIEEETHGAFCGDAGNKPNDHYKSRLSPMRYAIRSWCLPIVRKETQILADLQVKMRRPFLDFYFAWTANLASHTFYVLMLPPLFWFGASKMGRDLVAVLGLGIYVTGFFKDYLCLPRPRSPPLHRITLLAYTAEEYGWPSSHSANATAVSLVLVFQLWQLKASMDPFKFYGLLSLLFVYYFSLIFGRLYCGMHGFLDVVTGALIGVAVFLFRHLYGQLYDEFMLQSILRNSSYLGIAITIFMIIAGHLFLIHIYPEPVDDCPCFDDSVAFMGVLIGIDLSHYMCVLTGYFTSKNVYGDPMLIPFSQDCGPLIILGRFLLGVGLVVIWKTVLKPIVFTLLPPIYKFLGVNLPRSHFISTAHTTKPTSLIRRQSLSNMKNEPMAEIEQVLESVSKSETDSVGPQGDIDAYELLDYQSKNSQSQIPVKISGVFRPRYDVEIIGRIIIYAGISTFTVWGLGYGVIILNMI</sequence>
<dbReference type="Gene3D" id="1.20.144.10">
    <property type="entry name" value="Phosphatidic acid phosphatase type 2/haloperoxidase"/>
    <property type="match status" value="1"/>
</dbReference>
<evidence type="ECO:0000256" key="8">
    <source>
        <dbReference type="SAM" id="Phobius"/>
    </source>
</evidence>
<evidence type="ECO:0000256" key="3">
    <source>
        <dbReference type="ARBA" id="ARBA00022801"/>
    </source>
</evidence>